<dbReference type="AlphaFoldDB" id="A0A101SGL0"/>
<feature type="region of interest" description="Disordered" evidence="1">
    <location>
        <begin position="1"/>
        <end position="21"/>
    </location>
</feature>
<proteinExistence type="predicted"/>
<comment type="caution">
    <text evidence="2">The sequence shown here is derived from an EMBL/GenBank/DDBJ whole genome shotgun (WGS) entry which is preliminary data.</text>
</comment>
<accession>A0A101SGL0</accession>
<reference evidence="2 3" key="1">
    <citation type="submission" date="2015-10" db="EMBL/GenBank/DDBJ databases">
        <title>Draft genome sequence of Streptomyces canus DSM 40017, type strain for the species Streptomyces canus.</title>
        <authorList>
            <person name="Ruckert C."/>
            <person name="Winkler A."/>
            <person name="Kalinowski J."/>
            <person name="Kampfer P."/>
            <person name="Glaeser S."/>
        </authorList>
    </citation>
    <scope>NUCLEOTIDE SEQUENCE [LARGE SCALE GENOMIC DNA]</scope>
    <source>
        <strain evidence="2 3">DSM 40017</strain>
    </source>
</reference>
<dbReference type="EMBL" id="LMWU01000005">
    <property type="protein sequence ID" value="KUN73914.1"/>
    <property type="molecule type" value="Genomic_DNA"/>
</dbReference>
<gene>
    <name evidence="2" type="ORF">AQJ46_06440</name>
</gene>
<organism evidence="2 3">
    <name type="scientific">Streptomyces canus</name>
    <dbReference type="NCBI Taxonomy" id="58343"/>
    <lineage>
        <taxon>Bacteria</taxon>
        <taxon>Bacillati</taxon>
        <taxon>Actinomycetota</taxon>
        <taxon>Actinomycetes</taxon>
        <taxon>Kitasatosporales</taxon>
        <taxon>Streptomycetaceae</taxon>
        <taxon>Streptomyces</taxon>
        <taxon>Streptomyces aurantiacus group</taxon>
    </lineage>
</organism>
<feature type="compositionally biased region" description="Low complexity" evidence="1">
    <location>
        <begin position="129"/>
        <end position="148"/>
    </location>
</feature>
<feature type="region of interest" description="Disordered" evidence="1">
    <location>
        <begin position="127"/>
        <end position="158"/>
    </location>
</feature>
<sequence>MPTPLPGSGASQRARSVAESVSMTNEAKYLPAASRITVTLEGTAGRTRDHFTLTAPILGSDSRPPLAPIRFPLRSPLREAKKFLYAASTSRKDCCSTTEETSPSQQRSTVCRAWVISRFDSSAAFGNGRPAVRASSRARTASLNTTRAHPNALANAVR</sequence>
<name>A0A101SGL0_9ACTN</name>
<dbReference type="Proteomes" id="UP000053669">
    <property type="component" value="Unassembled WGS sequence"/>
</dbReference>
<protein>
    <submittedName>
        <fullName evidence="2">Uncharacterized protein</fullName>
    </submittedName>
</protein>
<feature type="compositionally biased region" description="Polar residues" evidence="1">
    <location>
        <begin position="9"/>
        <end position="21"/>
    </location>
</feature>
<evidence type="ECO:0000313" key="2">
    <source>
        <dbReference type="EMBL" id="KUN73914.1"/>
    </source>
</evidence>
<evidence type="ECO:0000256" key="1">
    <source>
        <dbReference type="SAM" id="MobiDB-lite"/>
    </source>
</evidence>
<evidence type="ECO:0000313" key="3">
    <source>
        <dbReference type="Proteomes" id="UP000053669"/>
    </source>
</evidence>